<dbReference type="STRING" id="485913.Krac_4976"/>
<evidence type="ECO:0000313" key="3">
    <source>
        <dbReference type="Proteomes" id="UP000004508"/>
    </source>
</evidence>
<dbReference type="RefSeq" id="WP_007915095.1">
    <property type="nucleotide sequence ID" value="NZ_ADVG01000003.1"/>
</dbReference>
<keyword evidence="3" id="KW-1185">Reference proteome</keyword>
<reference evidence="2 3" key="1">
    <citation type="journal article" date="2011" name="Stand. Genomic Sci.">
        <title>Non-contiguous finished genome sequence and contextual data of the filamentous soil bacterium Ktedonobacter racemifer type strain (SOSP1-21).</title>
        <authorList>
            <person name="Chang Y.J."/>
            <person name="Land M."/>
            <person name="Hauser L."/>
            <person name="Chertkov O."/>
            <person name="Del Rio T.G."/>
            <person name="Nolan M."/>
            <person name="Copeland A."/>
            <person name="Tice H."/>
            <person name="Cheng J.F."/>
            <person name="Lucas S."/>
            <person name="Han C."/>
            <person name="Goodwin L."/>
            <person name="Pitluck S."/>
            <person name="Ivanova N."/>
            <person name="Ovchinikova G."/>
            <person name="Pati A."/>
            <person name="Chen A."/>
            <person name="Palaniappan K."/>
            <person name="Mavromatis K."/>
            <person name="Liolios K."/>
            <person name="Brettin T."/>
            <person name="Fiebig A."/>
            <person name="Rohde M."/>
            <person name="Abt B."/>
            <person name="Goker M."/>
            <person name="Detter J.C."/>
            <person name="Woyke T."/>
            <person name="Bristow J."/>
            <person name="Eisen J.A."/>
            <person name="Markowitz V."/>
            <person name="Hugenholtz P."/>
            <person name="Kyrpides N.C."/>
            <person name="Klenk H.P."/>
            <person name="Lapidus A."/>
        </authorList>
    </citation>
    <scope>NUCLEOTIDE SEQUENCE [LARGE SCALE GENOMIC DNA]</scope>
    <source>
        <strain evidence="3">DSM 44963</strain>
    </source>
</reference>
<sequence>MQKRYWSFLLLLAMLASLFVSACGSAADASATPGVPASFTFVYQPGLGASIFVTLKLQKTLEKQYPHTNIQWKIVNSGAAVREAILSNQGQLGSLGLPPFLVGWDRGMDWRVLLASSRGDSWLVALNPKFKSLKDFGPNDKIGVVALDSQQAIVLRKAAQQQLGDAHALDKNMVSIGSADGEQALLSGQLAAHLSGSPFQEREVAAGGHVLLHTKDVFGPVGAGLIVLPQSFYNQYPTFSKQVYQDLAEASTYVAGHPEQVAQYLAQDKASGGGGTVEQFQKLIKTTNLVYEKTPTGLLAYAQFMHSIGLISKTPNSVNDLELPTVSGTGN</sequence>
<dbReference type="Proteomes" id="UP000004508">
    <property type="component" value="Unassembled WGS sequence"/>
</dbReference>
<feature type="chain" id="PRO_5003088498" evidence="1">
    <location>
        <begin position="23"/>
        <end position="331"/>
    </location>
</feature>
<dbReference type="Pfam" id="PF13379">
    <property type="entry name" value="NMT1_2"/>
    <property type="match status" value="1"/>
</dbReference>
<proteinExistence type="predicted"/>
<name>D6TU69_KTERA</name>
<organism evidence="2 3">
    <name type="scientific">Ktedonobacter racemifer DSM 44963</name>
    <dbReference type="NCBI Taxonomy" id="485913"/>
    <lineage>
        <taxon>Bacteria</taxon>
        <taxon>Bacillati</taxon>
        <taxon>Chloroflexota</taxon>
        <taxon>Ktedonobacteria</taxon>
        <taxon>Ktedonobacterales</taxon>
        <taxon>Ktedonobacteraceae</taxon>
        <taxon>Ktedonobacter</taxon>
    </lineage>
</organism>
<protein>
    <submittedName>
        <fullName evidence="2">ABC-type nitrate/sulfonate/bicarbonate transport system periplasmic component</fullName>
    </submittedName>
</protein>
<evidence type="ECO:0000256" key="1">
    <source>
        <dbReference type="SAM" id="SignalP"/>
    </source>
</evidence>
<gene>
    <name evidence="2" type="ORF">Krac_4976</name>
</gene>
<dbReference type="AlphaFoldDB" id="D6TU69"/>
<feature type="signal peptide" evidence="1">
    <location>
        <begin position="1"/>
        <end position="22"/>
    </location>
</feature>
<comment type="caution">
    <text evidence="2">The sequence shown here is derived from an EMBL/GenBank/DDBJ whole genome shotgun (WGS) entry which is preliminary data.</text>
</comment>
<accession>D6TU69</accession>
<dbReference type="Gene3D" id="3.40.190.10">
    <property type="entry name" value="Periplasmic binding protein-like II"/>
    <property type="match status" value="2"/>
</dbReference>
<dbReference type="EMBL" id="ADVG01000003">
    <property type="protein sequence ID" value="EFH83970.1"/>
    <property type="molecule type" value="Genomic_DNA"/>
</dbReference>
<dbReference type="eggNOG" id="COG4521">
    <property type="taxonomic scope" value="Bacteria"/>
</dbReference>
<dbReference type="PANTHER" id="PTHR30024:SF2">
    <property type="entry name" value="ABC TRANSPORTER SUBSTRATE-BINDING PROTEIN"/>
    <property type="match status" value="1"/>
</dbReference>
<dbReference type="OrthoDB" id="286202at2"/>
<dbReference type="PANTHER" id="PTHR30024">
    <property type="entry name" value="ALIPHATIC SULFONATES-BINDING PROTEIN-RELATED"/>
    <property type="match status" value="1"/>
</dbReference>
<dbReference type="SUPFAM" id="SSF53850">
    <property type="entry name" value="Periplasmic binding protein-like II"/>
    <property type="match status" value="1"/>
</dbReference>
<evidence type="ECO:0000313" key="2">
    <source>
        <dbReference type="EMBL" id="EFH83970.1"/>
    </source>
</evidence>
<dbReference type="InParanoid" id="D6TU69"/>
<dbReference type="PROSITE" id="PS51257">
    <property type="entry name" value="PROKAR_LIPOPROTEIN"/>
    <property type="match status" value="1"/>
</dbReference>
<keyword evidence="1" id="KW-0732">Signal</keyword>